<feature type="transmembrane region" description="Helical" evidence="1">
    <location>
        <begin position="132"/>
        <end position="153"/>
    </location>
</feature>
<evidence type="ECO:0000313" key="2">
    <source>
        <dbReference type="EnsemblMetazoa" id="GBRI000212-PA"/>
    </source>
</evidence>
<reference evidence="3" key="1">
    <citation type="submission" date="2014-03" db="EMBL/GenBank/DDBJ databases">
        <authorList>
            <person name="Aksoy S."/>
            <person name="Warren W."/>
            <person name="Wilson R.K."/>
        </authorList>
    </citation>
    <scope>NUCLEOTIDE SEQUENCE [LARGE SCALE GENOMIC DNA]</scope>
    <source>
        <strain evidence="3">IAEA</strain>
    </source>
</reference>
<evidence type="ECO:0000256" key="1">
    <source>
        <dbReference type="SAM" id="Phobius"/>
    </source>
</evidence>
<sequence length="156" mass="18591">MNSVDTFGDLEEFNFSDISWNFIGELDYLDPVFNSVYYNELFDLEFELCLSQPTLIRCYLNKLLDLFLARNLITLPCFNDKFNKLDIIYHFDVYQVHFQTKIRLFYAKLRNSLAIKNIATFRDCWLSQDEGFLVFSVCVIFLVFFRNLVLVLCDSY</sequence>
<keyword evidence="1" id="KW-1133">Transmembrane helix</keyword>
<dbReference type="EnsemblMetazoa" id="GBRI000212-RA">
    <property type="protein sequence ID" value="GBRI000212-PA"/>
    <property type="gene ID" value="GBRI000212"/>
</dbReference>
<proteinExistence type="predicted"/>
<keyword evidence="1" id="KW-0812">Transmembrane</keyword>
<evidence type="ECO:0000313" key="3">
    <source>
        <dbReference type="Proteomes" id="UP000091820"/>
    </source>
</evidence>
<organism evidence="2 3">
    <name type="scientific">Glossina brevipalpis</name>
    <dbReference type="NCBI Taxonomy" id="37001"/>
    <lineage>
        <taxon>Eukaryota</taxon>
        <taxon>Metazoa</taxon>
        <taxon>Ecdysozoa</taxon>
        <taxon>Arthropoda</taxon>
        <taxon>Hexapoda</taxon>
        <taxon>Insecta</taxon>
        <taxon>Pterygota</taxon>
        <taxon>Neoptera</taxon>
        <taxon>Endopterygota</taxon>
        <taxon>Diptera</taxon>
        <taxon>Brachycera</taxon>
        <taxon>Muscomorpha</taxon>
        <taxon>Hippoboscoidea</taxon>
        <taxon>Glossinidae</taxon>
        <taxon>Glossina</taxon>
    </lineage>
</organism>
<keyword evidence="3" id="KW-1185">Reference proteome</keyword>
<keyword evidence="1" id="KW-0472">Membrane</keyword>
<dbReference type="VEuPathDB" id="VectorBase:GBRI000212"/>
<protein>
    <submittedName>
        <fullName evidence="2">Uncharacterized protein</fullName>
    </submittedName>
</protein>
<dbReference type="Proteomes" id="UP000091820">
    <property type="component" value="Unassembled WGS sequence"/>
</dbReference>
<dbReference type="AlphaFoldDB" id="A0A1A9VZA4"/>
<reference evidence="2" key="2">
    <citation type="submission" date="2020-05" db="UniProtKB">
        <authorList>
            <consortium name="EnsemblMetazoa"/>
        </authorList>
    </citation>
    <scope>IDENTIFICATION</scope>
    <source>
        <strain evidence="2">IAEA</strain>
    </source>
</reference>
<name>A0A1A9VZA4_9MUSC</name>
<accession>A0A1A9VZA4</accession>